<keyword evidence="7 9" id="KW-0472">Membrane</keyword>
<organism evidence="10">
    <name type="scientific">Paenibacillus sp. AN1007</name>
    <dbReference type="NCBI Taxonomy" id="3151385"/>
    <lineage>
        <taxon>Bacteria</taxon>
        <taxon>Bacillati</taxon>
        <taxon>Bacillota</taxon>
        <taxon>Bacilli</taxon>
        <taxon>Bacillales</taxon>
        <taxon>Paenibacillaceae</taxon>
        <taxon>Paenibacillus</taxon>
    </lineage>
</organism>
<evidence type="ECO:0000256" key="1">
    <source>
        <dbReference type="ARBA" id="ARBA00004141"/>
    </source>
</evidence>
<dbReference type="InterPro" id="IPR001185">
    <property type="entry name" value="MS_channel"/>
</dbReference>
<feature type="transmembrane region" description="Helical" evidence="9">
    <location>
        <begin position="87"/>
        <end position="111"/>
    </location>
</feature>
<dbReference type="Gene3D" id="1.10.1200.120">
    <property type="entry name" value="Large-conductance mechanosensitive channel, MscL, domain 1"/>
    <property type="match status" value="1"/>
</dbReference>
<evidence type="ECO:0000256" key="6">
    <source>
        <dbReference type="ARBA" id="ARBA00023065"/>
    </source>
</evidence>
<dbReference type="NCBIfam" id="NF001843">
    <property type="entry name" value="PRK00567.1-4"/>
    <property type="match status" value="1"/>
</dbReference>
<evidence type="ECO:0000256" key="9">
    <source>
        <dbReference type="HAMAP-Rule" id="MF_00115"/>
    </source>
</evidence>
<comment type="subcellular location">
    <subcellularLocation>
        <location evidence="9">Cell membrane</location>
        <topology evidence="9">Multi-pass membrane protein</topology>
    </subcellularLocation>
    <subcellularLocation>
        <location evidence="1">Membrane</location>
        <topology evidence="1">Multi-pass membrane protein</topology>
    </subcellularLocation>
</comment>
<proteinExistence type="inferred from homology"/>
<protein>
    <recommendedName>
        <fullName evidence="9">Large-conductance mechanosensitive channel</fullName>
    </recommendedName>
</protein>
<dbReference type="Pfam" id="PF01741">
    <property type="entry name" value="MscL"/>
    <property type="match status" value="1"/>
</dbReference>
<evidence type="ECO:0000256" key="2">
    <source>
        <dbReference type="ARBA" id="ARBA00022448"/>
    </source>
</evidence>
<keyword evidence="2 9" id="KW-0813">Transport</keyword>
<keyword evidence="4 9" id="KW-0812">Transmembrane</keyword>
<dbReference type="GO" id="GO:0005886">
    <property type="term" value="C:plasma membrane"/>
    <property type="evidence" value="ECO:0007669"/>
    <property type="project" value="UniProtKB-SubCell"/>
</dbReference>
<dbReference type="PANTHER" id="PTHR30266:SF2">
    <property type="entry name" value="LARGE-CONDUCTANCE MECHANOSENSITIVE CHANNEL"/>
    <property type="match status" value="1"/>
</dbReference>
<dbReference type="InterPro" id="IPR036019">
    <property type="entry name" value="MscL_channel"/>
</dbReference>
<accession>A0AAU8NAR4</accession>
<dbReference type="PRINTS" id="PR01264">
    <property type="entry name" value="MECHCHANNEL"/>
</dbReference>
<sequence length="164" mass="17576">MRGILKEFKEFAVRGSVIDLAVGVIIGAAFGKIVTSLVNDIIMPPVGKLLGGIDFSQKIINLDPDVKTAGGQEITTLAQANEAGATVIAYGQFINILIDFIIVAFCIFMLVKGINYLKRKEHAKPEPEKTTKACKYCLSEIPARATRCSQCTSQLEAEGSSAPA</sequence>
<evidence type="ECO:0000256" key="5">
    <source>
        <dbReference type="ARBA" id="ARBA00022989"/>
    </source>
</evidence>
<dbReference type="InterPro" id="IPR037673">
    <property type="entry name" value="MSC/AndL"/>
</dbReference>
<dbReference type="EMBL" id="CP159992">
    <property type="protein sequence ID" value="XCP94059.1"/>
    <property type="molecule type" value="Genomic_DNA"/>
</dbReference>
<comment type="subunit">
    <text evidence="9">Homopentamer.</text>
</comment>
<feature type="transmembrane region" description="Helical" evidence="9">
    <location>
        <begin position="12"/>
        <end position="34"/>
    </location>
</feature>
<dbReference type="GO" id="GO:0008381">
    <property type="term" value="F:mechanosensitive monoatomic ion channel activity"/>
    <property type="evidence" value="ECO:0007669"/>
    <property type="project" value="UniProtKB-UniRule"/>
</dbReference>
<keyword evidence="3 9" id="KW-1003">Cell membrane</keyword>
<evidence type="ECO:0000256" key="8">
    <source>
        <dbReference type="ARBA" id="ARBA00023303"/>
    </source>
</evidence>
<evidence type="ECO:0000313" key="10">
    <source>
        <dbReference type="EMBL" id="XCP94059.1"/>
    </source>
</evidence>
<comment type="function">
    <text evidence="9">Channel that opens in response to stretch forces in the membrane lipid bilayer. May participate in the regulation of osmotic pressure changes within the cell.</text>
</comment>
<dbReference type="HAMAP" id="MF_00115">
    <property type="entry name" value="MscL"/>
    <property type="match status" value="1"/>
</dbReference>
<evidence type="ECO:0000256" key="4">
    <source>
        <dbReference type="ARBA" id="ARBA00022692"/>
    </source>
</evidence>
<comment type="similarity">
    <text evidence="9">Belongs to the MscL family.</text>
</comment>
<dbReference type="PANTHER" id="PTHR30266">
    <property type="entry name" value="MECHANOSENSITIVE CHANNEL MSCL"/>
    <property type="match status" value="1"/>
</dbReference>
<evidence type="ECO:0000256" key="3">
    <source>
        <dbReference type="ARBA" id="ARBA00022475"/>
    </source>
</evidence>
<dbReference type="RefSeq" id="WP_366291181.1">
    <property type="nucleotide sequence ID" value="NZ_CP159992.1"/>
</dbReference>
<evidence type="ECO:0000256" key="7">
    <source>
        <dbReference type="ARBA" id="ARBA00023136"/>
    </source>
</evidence>
<keyword evidence="8 9" id="KW-0407">Ion channel</keyword>
<name>A0AAU8NAR4_9BACL</name>
<dbReference type="NCBIfam" id="TIGR00220">
    <property type="entry name" value="mscL"/>
    <property type="match status" value="1"/>
</dbReference>
<keyword evidence="6 9" id="KW-0406">Ion transport</keyword>
<keyword evidence="5 9" id="KW-1133">Transmembrane helix</keyword>
<reference evidence="10" key="1">
    <citation type="submission" date="2024-05" db="EMBL/GenBank/DDBJ databases">
        <title>Draft genome assemblies of 36 bacteria isolated from hibernating arctic ground squirrels.</title>
        <authorList>
            <person name="McKee H."/>
            <person name="Mullen L."/>
            <person name="Drown D.M."/>
            <person name="Duddleston K.N."/>
        </authorList>
    </citation>
    <scope>NUCLEOTIDE SEQUENCE</scope>
    <source>
        <strain evidence="10">AN1007</strain>
    </source>
</reference>
<dbReference type="AlphaFoldDB" id="A0AAU8NAR4"/>
<gene>
    <name evidence="9 10" type="primary">mscL</name>
    <name evidence="10" type="ORF">ABXS70_23205</name>
</gene>
<dbReference type="SUPFAM" id="SSF81330">
    <property type="entry name" value="Gated mechanosensitive channel"/>
    <property type="match status" value="1"/>
</dbReference>
<dbReference type="NCBIfam" id="NF010557">
    <property type="entry name" value="PRK13952.1"/>
    <property type="match status" value="1"/>
</dbReference>